<dbReference type="PRINTS" id="PR00080">
    <property type="entry name" value="SDRFAMILY"/>
</dbReference>
<dbReference type="PANTHER" id="PTHR44889">
    <property type="entry name" value="INACTIVE HYDROXYSTEROID DEHYDROGENASE-LIKE PROTEIN 1"/>
    <property type="match status" value="1"/>
</dbReference>
<keyword evidence="6" id="KW-0812">Transmembrane</keyword>
<dbReference type="AlphaFoldDB" id="A0A336KUV6"/>
<evidence type="ECO:0000256" key="4">
    <source>
        <dbReference type="ARBA" id="ARBA00023128"/>
    </source>
</evidence>
<evidence type="ECO:0000256" key="3">
    <source>
        <dbReference type="ARBA" id="ARBA00023002"/>
    </source>
</evidence>
<dbReference type="GO" id="GO:0005739">
    <property type="term" value="C:mitochondrion"/>
    <property type="evidence" value="ECO:0007669"/>
    <property type="project" value="UniProtKB-SubCell"/>
</dbReference>
<evidence type="ECO:0000256" key="1">
    <source>
        <dbReference type="ARBA" id="ARBA00004173"/>
    </source>
</evidence>
<dbReference type="FunFam" id="3.40.50.720:FF:000137">
    <property type="entry name" value="Hydroxysteroid (17-beta) dehydrogenase 3"/>
    <property type="match status" value="1"/>
</dbReference>
<dbReference type="GO" id="GO:0016491">
    <property type="term" value="F:oxidoreductase activity"/>
    <property type="evidence" value="ECO:0007669"/>
    <property type="project" value="UniProtKB-KW"/>
</dbReference>
<dbReference type="PIRSF" id="PIRSF000126">
    <property type="entry name" value="11-beta-HSD1"/>
    <property type="match status" value="1"/>
</dbReference>
<comment type="subcellular location">
    <subcellularLocation>
        <location evidence="1">Mitochondrion</location>
    </subcellularLocation>
</comment>
<keyword evidence="2" id="KW-0521">NADP</keyword>
<dbReference type="InterPro" id="IPR020904">
    <property type="entry name" value="Sc_DH/Rdtase_CS"/>
</dbReference>
<dbReference type="SUPFAM" id="SSF51735">
    <property type="entry name" value="NAD(P)-binding Rossmann-fold domains"/>
    <property type="match status" value="1"/>
</dbReference>
<evidence type="ECO:0000256" key="5">
    <source>
        <dbReference type="ARBA" id="ARBA00038261"/>
    </source>
</evidence>
<evidence type="ECO:0000313" key="7">
    <source>
        <dbReference type="EMBL" id="SSX08266.1"/>
    </source>
</evidence>
<evidence type="ECO:0000313" key="8">
    <source>
        <dbReference type="EMBL" id="SSX28309.1"/>
    </source>
</evidence>
<proteinExistence type="inferred from homology"/>
<evidence type="ECO:0000256" key="2">
    <source>
        <dbReference type="ARBA" id="ARBA00022857"/>
    </source>
</evidence>
<dbReference type="PROSITE" id="PS00061">
    <property type="entry name" value="ADH_SHORT"/>
    <property type="match status" value="1"/>
</dbReference>
<dbReference type="EMBL" id="UFQT01000988">
    <property type="protein sequence ID" value="SSX28309.1"/>
    <property type="molecule type" value="Genomic_DNA"/>
</dbReference>
<dbReference type="InterPro" id="IPR052149">
    <property type="entry name" value="17-beta-HSD3-like"/>
</dbReference>
<keyword evidence="6" id="KW-0472">Membrane</keyword>
<dbReference type="CDD" id="cd05356">
    <property type="entry name" value="17beta-HSD1_like_SDR_c"/>
    <property type="match status" value="1"/>
</dbReference>
<gene>
    <name evidence="7" type="primary">CSON015482</name>
</gene>
<evidence type="ECO:0000256" key="6">
    <source>
        <dbReference type="SAM" id="Phobius"/>
    </source>
</evidence>
<reference evidence="7" key="1">
    <citation type="submission" date="2018-04" db="EMBL/GenBank/DDBJ databases">
        <authorList>
            <person name="Go L.Y."/>
            <person name="Mitchell J.A."/>
        </authorList>
    </citation>
    <scope>NUCLEOTIDE SEQUENCE</scope>
    <source>
        <tissue evidence="7">Whole organism</tissue>
    </source>
</reference>
<dbReference type="PANTHER" id="PTHR44889:SF1">
    <property type="entry name" value="INACTIVE HYDROXYSTEROID DEHYDROGENASE-LIKE PROTEIN 1"/>
    <property type="match status" value="1"/>
</dbReference>
<name>A0A336KUV6_CULSO</name>
<dbReference type="EMBL" id="UFQS01000988">
    <property type="protein sequence ID" value="SSX08266.1"/>
    <property type="molecule type" value="Genomic_DNA"/>
</dbReference>
<keyword evidence="4" id="KW-0496">Mitochondrion</keyword>
<dbReference type="InterPro" id="IPR002347">
    <property type="entry name" value="SDR_fam"/>
</dbReference>
<keyword evidence="3" id="KW-0560">Oxidoreductase</keyword>
<dbReference type="OMA" id="NINMMAV"/>
<sequence>MLQYVFNYDVTVALLIIAGIYIVLLWLYENLRSPVQILINVVRPLFQPETNKTLAERYGDWAVITGCTDGIGRQYAFELASRGINIVLISRTESKLVKVSNEIEEKYKVKTKWIKADLSLGKEVFPHLKRELQGIPVGILVNNAGRMYDYPEDFDKVDEQLLWDIMNLNMLSLTMLTHFLIPDMKKRGKGMIVNISSGSESQPLPYTAIYGASKIFVKNFTLAIQFELAKYGIDVQLITPLFIRTKMNEYSTTVMNGNIFCPDAESYTRSAVFTLGKSDRTTGYWSHGVQYAFNKLAPEWVRTWGGAFMNQQFRKEYDAKQKQERKAN</sequence>
<accession>A0A336KUV6</accession>
<dbReference type="VEuPathDB" id="VectorBase:CSON015482"/>
<protein>
    <submittedName>
        <fullName evidence="7">CSON015482 protein</fullName>
    </submittedName>
</protein>
<dbReference type="InterPro" id="IPR036291">
    <property type="entry name" value="NAD(P)-bd_dom_sf"/>
</dbReference>
<reference evidence="8" key="2">
    <citation type="submission" date="2018-07" db="EMBL/GenBank/DDBJ databases">
        <authorList>
            <person name="Quirk P.G."/>
            <person name="Krulwich T.A."/>
        </authorList>
    </citation>
    <scope>NUCLEOTIDE SEQUENCE</scope>
</reference>
<dbReference type="PRINTS" id="PR00081">
    <property type="entry name" value="GDHRDH"/>
</dbReference>
<keyword evidence="6" id="KW-1133">Transmembrane helix</keyword>
<dbReference type="Gene3D" id="3.40.50.720">
    <property type="entry name" value="NAD(P)-binding Rossmann-like Domain"/>
    <property type="match status" value="1"/>
</dbReference>
<comment type="similarity">
    <text evidence="5">Belongs to the short-chain dehydrogenases/reductases (SDR) family. 17-beta-HSD 3 subfamily.</text>
</comment>
<organism evidence="7">
    <name type="scientific">Culicoides sonorensis</name>
    <name type="common">Biting midge</name>
    <dbReference type="NCBI Taxonomy" id="179676"/>
    <lineage>
        <taxon>Eukaryota</taxon>
        <taxon>Metazoa</taxon>
        <taxon>Ecdysozoa</taxon>
        <taxon>Arthropoda</taxon>
        <taxon>Hexapoda</taxon>
        <taxon>Insecta</taxon>
        <taxon>Pterygota</taxon>
        <taxon>Neoptera</taxon>
        <taxon>Endopterygota</taxon>
        <taxon>Diptera</taxon>
        <taxon>Nematocera</taxon>
        <taxon>Chironomoidea</taxon>
        <taxon>Ceratopogonidae</taxon>
        <taxon>Ceratopogoninae</taxon>
        <taxon>Culicoides</taxon>
        <taxon>Monoculicoides</taxon>
    </lineage>
</organism>
<feature type="transmembrane region" description="Helical" evidence="6">
    <location>
        <begin position="7"/>
        <end position="28"/>
    </location>
</feature>
<dbReference type="Pfam" id="PF00106">
    <property type="entry name" value="adh_short"/>
    <property type="match status" value="1"/>
</dbReference>